<evidence type="ECO:0000313" key="4">
    <source>
        <dbReference type="Proteomes" id="UP000679284"/>
    </source>
</evidence>
<reference evidence="3" key="1">
    <citation type="submission" date="2020-01" db="EMBL/GenBank/DDBJ databases">
        <authorList>
            <person name="Yang Y."/>
            <person name="Kwon Y.M."/>
        </authorList>
    </citation>
    <scope>NUCLEOTIDE SEQUENCE</scope>
    <source>
        <strain evidence="3">PG104</strain>
    </source>
</reference>
<dbReference type="KEGG" id="fap:GR316_04780"/>
<sequence length="63" mass="6817">MDDKRKLGPSRSPKAIYVIAAIIVLTVVTLFVGMNISHMNQMEDAEQDGTASQADDATPIDPE</sequence>
<keyword evidence="2" id="KW-1133">Transmembrane helix</keyword>
<organism evidence="3 4">
    <name type="scientific">Falsirhodobacter algicola</name>
    <dbReference type="NCBI Taxonomy" id="2692330"/>
    <lineage>
        <taxon>Bacteria</taxon>
        <taxon>Pseudomonadati</taxon>
        <taxon>Pseudomonadota</taxon>
        <taxon>Alphaproteobacteria</taxon>
        <taxon>Rhodobacterales</taxon>
        <taxon>Paracoccaceae</taxon>
        <taxon>Falsirhodobacter</taxon>
    </lineage>
</organism>
<dbReference type="RefSeq" id="WP_211784891.1">
    <property type="nucleotide sequence ID" value="NZ_CP047289.1"/>
</dbReference>
<name>A0A8J8MSI6_9RHOB</name>
<evidence type="ECO:0000313" key="3">
    <source>
        <dbReference type="EMBL" id="QUS35644.1"/>
    </source>
</evidence>
<gene>
    <name evidence="3" type="ORF">GR316_04780</name>
</gene>
<protein>
    <submittedName>
        <fullName evidence="3">Uncharacterized protein</fullName>
    </submittedName>
</protein>
<keyword evidence="4" id="KW-1185">Reference proteome</keyword>
<keyword evidence="2" id="KW-0812">Transmembrane</keyword>
<keyword evidence="2" id="KW-0472">Membrane</keyword>
<proteinExistence type="predicted"/>
<evidence type="ECO:0000256" key="1">
    <source>
        <dbReference type="SAM" id="MobiDB-lite"/>
    </source>
</evidence>
<dbReference type="EMBL" id="CP047289">
    <property type="protein sequence ID" value="QUS35644.1"/>
    <property type="molecule type" value="Genomic_DNA"/>
</dbReference>
<accession>A0A8J8MSI6</accession>
<dbReference type="Proteomes" id="UP000679284">
    <property type="component" value="Chromosome"/>
</dbReference>
<dbReference type="AlphaFoldDB" id="A0A8J8MSI6"/>
<feature type="transmembrane region" description="Helical" evidence="2">
    <location>
        <begin position="15"/>
        <end position="33"/>
    </location>
</feature>
<feature type="region of interest" description="Disordered" evidence="1">
    <location>
        <begin position="43"/>
        <end position="63"/>
    </location>
</feature>
<evidence type="ECO:0000256" key="2">
    <source>
        <dbReference type="SAM" id="Phobius"/>
    </source>
</evidence>